<evidence type="ECO:0000313" key="2">
    <source>
        <dbReference type="EMBL" id="SVA74281.1"/>
    </source>
</evidence>
<evidence type="ECO:0000259" key="1">
    <source>
        <dbReference type="SMART" id="SM01008"/>
    </source>
</evidence>
<dbReference type="Gene3D" id="3.30.365.10">
    <property type="entry name" value="Aldehyde oxidase/xanthine dehydrogenase, molybdopterin binding domain"/>
    <property type="match status" value="4"/>
</dbReference>
<dbReference type="InterPro" id="IPR052516">
    <property type="entry name" value="N-heterocyclic_Hydroxylase"/>
</dbReference>
<reference evidence="2" key="1">
    <citation type="submission" date="2018-05" db="EMBL/GenBank/DDBJ databases">
        <authorList>
            <person name="Lanie J.A."/>
            <person name="Ng W.-L."/>
            <person name="Kazmierczak K.M."/>
            <person name="Andrzejewski T.M."/>
            <person name="Davidsen T.M."/>
            <person name="Wayne K.J."/>
            <person name="Tettelin H."/>
            <person name="Glass J.I."/>
            <person name="Rusch D."/>
            <person name="Podicherti R."/>
            <person name="Tsui H.-C.T."/>
            <person name="Winkler M.E."/>
        </authorList>
    </citation>
    <scope>NUCLEOTIDE SEQUENCE</scope>
</reference>
<organism evidence="2">
    <name type="scientific">marine metagenome</name>
    <dbReference type="NCBI Taxonomy" id="408172"/>
    <lineage>
        <taxon>unclassified sequences</taxon>
        <taxon>metagenomes</taxon>
        <taxon>ecological metagenomes</taxon>
    </lineage>
</organism>
<dbReference type="EMBL" id="UINC01017816">
    <property type="protein sequence ID" value="SVA74281.1"/>
    <property type="molecule type" value="Genomic_DNA"/>
</dbReference>
<dbReference type="SUPFAM" id="SSF56003">
    <property type="entry name" value="Molybdenum cofactor-binding domain"/>
    <property type="match status" value="2"/>
</dbReference>
<dbReference type="PANTHER" id="PTHR47495">
    <property type="entry name" value="ALDEHYDE DEHYDROGENASE"/>
    <property type="match status" value="1"/>
</dbReference>
<dbReference type="InterPro" id="IPR019546">
    <property type="entry name" value="TAT_signal_bac_arc"/>
</dbReference>
<dbReference type="Pfam" id="PF20256">
    <property type="entry name" value="MoCoBD_2"/>
    <property type="match status" value="2"/>
</dbReference>
<dbReference type="InterPro" id="IPR046867">
    <property type="entry name" value="AldOxase/xan_DH_MoCoBD2"/>
</dbReference>
<dbReference type="GO" id="GO:0016491">
    <property type="term" value="F:oxidoreductase activity"/>
    <property type="evidence" value="ECO:0007669"/>
    <property type="project" value="InterPro"/>
</dbReference>
<dbReference type="PROSITE" id="PS51318">
    <property type="entry name" value="TAT"/>
    <property type="match status" value="1"/>
</dbReference>
<feature type="domain" description="Aldehyde oxidase/xanthine dehydrogenase a/b hammerhead" evidence="1">
    <location>
        <begin position="229"/>
        <end position="307"/>
    </location>
</feature>
<protein>
    <recommendedName>
        <fullName evidence="1">Aldehyde oxidase/xanthine dehydrogenase a/b hammerhead domain-containing protein</fullName>
    </recommendedName>
</protein>
<dbReference type="Gene3D" id="3.90.1170.50">
    <property type="entry name" value="Aldehyde oxidase/xanthine dehydrogenase, a/b hammerhead"/>
    <property type="match status" value="1"/>
</dbReference>
<dbReference type="NCBIfam" id="TIGR01409">
    <property type="entry name" value="TAT_signal_seq"/>
    <property type="match status" value="1"/>
</dbReference>
<dbReference type="SMART" id="SM01008">
    <property type="entry name" value="Ald_Xan_dh_C"/>
    <property type="match status" value="1"/>
</dbReference>
<dbReference type="InterPro" id="IPR000674">
    <property type="entry name" value="Ald_Oxase/Xan_DH_a/b"/>
</dbReference>
<gene>
    <name evidence="2" type="ORF">METZ01_LOCUS127135</name>
</gene>
<dbReference type="PANTHER" id="PTHR47495:SF1">
    <property type="entry name" value="BLL3820 PROTEIN"/>
    <property type="match status" value="1"/>
</dbReference>
<proteinExistence type="predicted"/>
<dbReference type="InterPro" id="IPR008274">
    <property type="entry name" value="AldOxase/xan_DH_MoCoBD1"/>
</dbReference>
<sequence>MVNQTASTSRRDFLKNSGALVVSFGTTAVTGTASLAEVEGSAAAISSQAAGPYPDPDFRQLDTWVAIHADNTATFYVGKTDLGQGTGTAFRQMMADELDIAYDKTTLVMGRTDVTPDQGGSGGSDAIQRDGWPMRRAAAEARRVLLELASERLGAPVGQLNAHDGVITLESDPSKNVTYADLVSERRFNVMLTGRDVNSVSGVADVKPVQDLQIVGQSPQRYDIPPKVDGSLRWAVDVTLPEMVHARNVRPPSVGATIRSVDESSVVDLPGFIRVIRRGNYLAVICEREEHAVTAAQQLQVDWEKPTTAPFPTSDGLFSYMRSATPTSSTEPSVEGNPGAALADAAKVIEAEYEFPFQGHTAFGPAHALADPSDGQMTIYSNDMKSYGMRNGIAEFLGMPRDQVRVVWMEGPQAYGRTAADDAGFEAAFLAKEIGRPVRVQWMRDEETAWDTKGPAYTFKMRGGLDIQGKLIALEYDAQSADYNHVGYNDPDTVLISQLMGTRPATPSRGGAATPSEMYAIPNRRTSTQVIRLPLIWETPLRTGNLRDPNGPQVTFASECFIDELAAATNTDPVEFRLNLLTDATEDDSGFRRARSIAVIRAAADSYGWDTRPSPNPSGAGAILTGRGIAYTYRSQTIVAEIAEVEVNRETGHVWVKRLVCAHDCGLIINPEGLRRTIECGMLHSLSRALHEEVQFNAERVTSVDWVTHPSLRHTDTPDEINVVFVNGDPNPNRPDLPPYGAGEAVCKPLIAAVANAIYDATGVRLRRPPFRDEHVLAALMATRV</sequence>
<dbReference type="InterPro" id="IPR012368">
    <property type="entry name" value="OxRdtase_Mopterin-bd_su_IorB"/>
</dbReference>
<dbReference type="Pfam" id="PF02738">
    <property type="entry name" value="MoCoBD_1"/>
    <property type="match status" value="1"/>
</dbReference>
<dbReference type="InterPro" id="IPR037165">
    <property type="entry name" value="AldOxase/xan_DH_Mopterin-bd_sf"/>
</dbReference>
<name>A0A381YCG3_9ZZZZ</name>
<dbReference type="PIRSF" id="PIRSF036389">
    <property type="entry name" value="IOR_B"/>
    <property type="match status" value="1"/>
</dbReference>
<dbReference type="InterPro" id="IPR006311">
    <property type="entry name" value="TAT_signal"/>
</dbReference>
<dbReference type="AlphaFoldDB" id="A0A381YCG3"/>
<accession>A0A381YCG3</accession>